<sequence>MKSVHLATDQTCTGCMACVDCCPTQALAPIVKADGHCYVSYDSDRCILCHKCEKVCPVVNKMPYGNLSLETSAPYAAFSRDKRFREKAGSGGIFAAMAAYILSKGGVVCGAELQTDHVRHVCIEKPEEITRLQGSKYMQSDTSGIYRQVKDYLDHGRLLLFSGVGCQVAALLSFLGKHPHIDRLYTVDLICGGVPSSLLVRRFLSDSPLHPRGINRFREGEKYLFSYTDSNNDAVVLPPQERALPLYGYTSGLTHRFCCNDCLFTGSHRLSSATIGDFWNDPSKGLHRSVIICHNAQGRELLENADIEKEAVSWAQFLPFNSRLVYGKTPYSRRIERKYLAQIFARCSYKTIKKIYATHIEPYDIVWMCYKIERHLFQKAALRVARRFAARLVNQAENKPK</sequence>
<keyword evidence="2" id="KW-0408">Iron</keyword>
<feature type="domain" description="4Fe-4S ferredoxin-type" evidence="4">
    <location>
        <begin position="2"/>
        <end position="32"/>
    </location>
</feature>
<dbReference type="Gene3D" id="3.30.70.20">
    <property type="match status" value="1"/>
</dbReference>
<dbReference type="InterPro" id="IPR007516">
    <property type="entry name" value="Co_F420_Hydgase/DH_bsu_N"/>
</dbReference>
<dbReference type="Pfam" id="PF12838">
    <property type="entry name" value="Fer4_7"/>
    <property type="match status" value="1"/>
</dbReference>
<dbReference type="PROSITE" id="PS00198">
    <property type="entry name" value="4FE4S_FER_1"/>
    <property type="match status" value="1"/>
</dbReference>
<organism evidence="5 6">
    <name type="scientific">Candidatus Barnesiella excrementipullorum</name>
    <dbReference type="NCBI Taxonomy" id="2838479"/>
    <lineage>
        <taxon>Bacteria</taxon>
        <taxon>Pseudomonadati</taxon>
        <taxon>Bacteroidota</taxon>
        <taxon>Bacteroidia</taxon>
        <taxon>Bacteroidales</taxon>
        <taxon>Barnesiellaceae</taxon>
        <taxon>Barnesiella</taxon>
    </lineage>
</organism>
<dbReference type="PANTHER" id="PTHR43193:SF2">
    <property type="entry name" value="POLYFERREDOXIN PROTEIN FWDF"/>
    <property type="match status" value="1"/>
</dbReference>
<evidence type="ECO:0000256" key="3">
    <source>
        <dbReference type="ARBA" id="ARBA00023014"/>
    </source>
</evidence>
<dbReference type="Pfam" id="PF04422">
    <property type="entry name" value="FrhB_FdhB_N"/>
    <property type="match status" value="1"/>
</dbReference>
<gene>
    <name evidence="5" type="ORF">H9982_00775</name>
</gene>
<dbReference type="PROSITE" id="PS51379">
    <property type="entry name" value="4FE4S_FER_2"/>
    <property type="match status" value="2"/>
</dbReference>
<name>A0A9D1VQJ3_9BACT</name>
<dbReference type="InterPro" id="IPR007525">
    <property type="entry name" value="FrhB_FdhB_C"/>
</dbReference>
<evidence type="ECO:0000313" key="6">
    <source>
        <dbReference type="Proteomes" id="UP000824246"/>
    </source>
</evidence>
<dbReference type="Proteomes" id="UP000824246">
    <property type="component" value="Unassembled WGS sequence"/>
</dbReference>
<dbReference type="SUPFAM" id="SSF54862">
    <property type="entry name" value="4Fe-4S ferredoxins"/>
    <property type="match status" value="1"/>
</dbReference>
<keyword evidence="3" id="KW-0411">Iron-sulfur</keyword>
<keyword evidence="1" id="KW-0479">Metal-binding</keyword>
<protein>
    <submittedName>
        <fullName evidence="5">Coenzyme F420 hydrogenase/dehydrogenase, beta subunit C-terminal domain</fullName>
    </submittedName>
</protein>
<evidence type="ECO:0000259" key="4">
    <source>
        <dbReference type="PROSITE" id="PS51379"/>
    </source>
</evidence>
<dbReference type="InterPro" id="IPR017896">
    <property type="entry name" value="4Fe4S_Fe-S-bd"/>
</dbReference>
<dbReference type="EMBL" id="DXFB01000019">
    <property type="protein sequence ID" value="HIX44730.1"/>
    <property type="molecule type" value="Genomic_DNA"/>
</dbReference>
<comment type="caution">
    <text evidence="5">The sequence shown here is derived from an EMBL/GenBank/DDBJ whole genome shotgun (WGS) entry which is preliminary data.</text>
</comment>
<dbReference type="PANTHER" id="PTHR43193">
    <property type="match status" value="1"/>
</dbReference>
<evidence type="ECO:0000313" key="5">
    <source>
        <dbReference type="EMBL" id="HIX44730.1"/>
    </source>
</evidence>
<dbReference type="Pfam" id="PF04432">
    <property type="entry name" value="FrhB_FdhB_C"/>
    <property type="match status" value="1"/>
</dbReference>
<reference evidence="5" key="2">
    <citation type="submission" date="2021-04" db="EMBL/GenBank/DDBJ databases">
        <authorList>
            <person name="Gilroy R."/>
        </authorList>
    </citation>
    <scope>NUCLEOTIDE SEQUENCE</scope>
    <source>
        <strain evidence="5">ChiHjej12B11-16260</strain>
    </source>
</reference>
<accession>A0A9D1VQJ3</accession>
<dbReference type="InterPro" id="IPR052977">
    <property type="entry name" value="Polyferredoxin-like_ET"/>
</dbReference>
<dbReference type="GO" id="GO:0051536">
    <property type="term" value="F:iron-sulfur cluster binding"/>
    <property type="evidence" value="ECO:0007669"/>
    <property type="project" value="UniProtKB-KW"/>
</dbReference>
<evidence type="ECO:0000256" key="2">
    <source>
        <dbReference type="ARBA" id="ARBA00023004"/>
    </source>
</evidence>
<feature type="domain" description="4Fe-4S ferredoxin-type" evidence="4">
    <location>
        <begin position="37"/>
        <end position="67"/>
    </location>
</feature>
<proteinExistence type="predicted"/>
<dbReference type="GO" id="GO:0046872">
    <property type="term" value="F:metal ion binding"/>
    <property type="evidence" value="ECO:0007669"/>
    <property type="project" value="UniProtKB-KW"/>
</dbReference>
<evidence type="ECO:0000256" key="1">
    <source>
        <dbReference type="ARBA" id="ARBA00022723"/>
    </source>
</evidence>
<dbReference type="InterPro" id="IPR017900">
    <property type="entry name" value="4Fe4S_Fe_S_CS"/>
</dbReference>
<reference evidence="5" key="1">
    <citation type="journal article" date="2021" name="PeerJ">
        <title>Extensive microbial diversity within the chicken gut microbiome revealed by metagenomics and culture.</title>
        <authorList>
            <person name="Gilroy R."/>
            <person name="Ravi A."/>
            <person name="Getino M."/>
            <person name="Pursley I."/>
            <person name="Horton D.L."/>
            <person name="Alikhan N.F."/>
            <person name="Baker D."/>
            <person name="Gharbi K."/>
            <person name="Hall N."/>
            <person name="Watson M."/>
            <person name="Adriaenssens E.M."/>
            <person name="Foster-Nyarko E."/>
            <person name="Jarju S."/>
            <person name="Secka A."/>
            <person name="Antonio M."/>
            <person name="Oren A."/>
            <person name="Chaudhuri R.R."/>
            <person name="La Ragione R."/>
            <person name="Hildebrand F."/>
            <person name="Pallen M.J."/>
        </authorList>
    </citation>
    <scope>NUCLEOTIDE SEQUENCE</scope>
    <source>
        <strain evidence="5">ChiHjej12B11-16260</strain>
    </source>
</reference>
<dbReference type="AlphaFoldDB" id="A0A9D1VQJ3"/>